<name>A0A4Y7QMQ3_9AGAM</name>
<dbReference type="SUPFAM" id="SSF56672">
    <property type="entry name" value="DNA/RNA polymerases"/>
    <property type="match status" value="1"/>
</dbReference>
<feature type="region of interest" description="Disordered" evidence="1">
    <location>
        <begin position="96"/>
        <end position="127"/>
    </location>
</feature>
<organism evidence="2 3">
    <name type="scientific">Rickenella mellea</name>
    <dbReference type="NCBI Taxonomy" id="50990"/>
    <lineage>
        <taxon>Eukaryota</taxon>
        <taxon>Fungi</taxon>
        <taxon>Dikarya</taxon>
        <taxon>Basidiomycota</taxon>
        <taxon>Agaricomycotina</taxon>
        <taxon>Agaricomycetes</taxon>
        <taxon>Hymenochaetales</taxon>
        <taxon>Rickenellaceae</taxon>
        <taxon>Rickenella</taxon>
    </lineage>
</organism>
<dbReference type="InterPro" id="IPR043502">
    <property type="entry name" value="DNA/RNA_pol_sf"/>
</dbReference>
<dbReference type="VEuPathDB" id="FungiDB:BD410DRAFT_834608"/>
<evidence type="ECO:0000256" key="1">
    <source>
        <dbReference type="SAM" id="MobiDB-lite"/>
    </source>
</evidence>
<feature type="compositionally biased region" description="Basic residues" evidence="1">
    <location>
        <begin position="109"/>
        <end position="118"/>
    </location>
</feature>
<evidence type="ECO:0000313" key="3">
    <source>
        <dbReference type="Proteomes" id="UP000294933"/>
    </source>
</evidence>
<reference evidence="2 3" key="1">
    <citation type="submission" date="2018-06" db="EMBL/GenBank/DDBJ databases">
        <title>A transcriptomic atlas of mushroom development highlights an independent origin of complex multicellularity.</title>
        <authorList>
            <consortium name="DOE Joint Genome Institute"/>
            <person name="Krizsan K."/>
            <person name="Almasi E."/>
            <person name="Merenyi Z."/>
            <person name="Sahu N."/>
            <person name="Viragh M."/>
            <person name="Koszo T."/>
            <person name="Mondo S."/>
            <person name="Kiss B."/>
            <person name="Balint B."/>
            <person name="Kues U."/>
            <person name="Barry K."/>
            <person name="Hegedus J.C."/>
            <person name="Henrissat B."/>
            <person name="Johnson J."/>
            <person name="Lipzen A."/>
            <person name="Ohm R."/>
            <person name="Nagy I."/>
            <person name="Pangilinan J."/>
            <person name="Yan J."/>
            <person name="Xiong Y."/>
            <person name="Grigoriev I.V."/>
            <person name="Hibbett D.S."/>
            <person name="Nagy L.G."/>
        </authorList>
    </citation>
    <scope>NUCLEOTIDE SEQUENCE [LARGE SCALE GENOMIC DNA]</scope>
    <source>
        <strain evidence="2 3">SZMC22713</strain>
    </source>
</reference>
<protein>
    <recommendedName>
        <fullName evidence="4">Reverse transcriptase domain-containing protein</fullName>
    </recommendedName>
</protein>
<gene>
    <name evidence="2" type="ORF">BD410DRAFT_834608</name>
</gene>
<evidence type="ECO:0008006" key="4">
    <source>
        <dbReference type="Google" id="ProtNLM"/>
    </source>
</evidence>
<keyword evidence="3" id="KW-1185">Reference proteome</keyword>
<dbReference type="AlphaFoldDB" id="A0A4Y7QMQ3"/>
<dbReference type="OrthoDB" id="3254233at2759"/>
<sequence length="711" mass="80439">MPLKSLTIVGFSTTTGPFVSMQATQTLSRSESIHSSNSTCNLCLTCFLLVWERLLSGLAGFREVVKSRLRDQRQSAGIGTTVLVAVATTVIAASSASPSNTDSINARNTHLHPQKKRARSPEESLVSEVANKRARVPKWTRGFVWEGDEPNINPSAEASLTAKPFPSVPIHERKNLPALHTILKHRHLFKIVTPINVTRFEEHLADHPNRALVDSACRGLREGFWPYAHTESLTEEITEVENHPLDEEKLQFLEHQRDVEMGLGRFSPPFDSLLPGMHTTALGAVPKPHSEKLRLITDQSKGAFALNQFIKHDEIAVRYDNLHDLGRSLRAYRREEQNARLVLWKTDISQAFRRIPMHPLWQIKQIIKIANHFHVDRCMVFGNSASPHIWCLLAALVAWIAIKRLQLRTLHHYMDDYWSIALFGETLSIIGFLVDVNAMTFTMDKDAPSGKSPPLTRLLEQTRGFYHIRHPVRTWQRILGWANWALNVFPLAKPALHSSYSKIAGKSPAARPYINASVKHDLSWFLNIINSSDGIYLASADIWDEKDADAVVFCDACLTGLGFWSPTTKDAFYMRFPIGTNLFSDIYWNETFAVTCAFQYIADSFPPAQVLRPLHALAHTDSMDTVELFSSLRPQPKFVAMILDIMSHFQLRHISHRVFHIAGERNVIADLLSRGLLDEVRRKRPDLKIHSVSPDISHITSLQRPRKGSSF</sequence>
<dbReference type="STRING" id="50990.A0A4Y7QMQ3"/>
<dbReference type="EMBL" id="ML170157">
    <property type="protein sequence ID" value="TDL28528.1"/>
    <property type="molecule type" value="Genomic_DNA"/>
</dbReference>
<dbReference type="Proteomes" id="UP000294933">
    <property type="component" value="Unassembled WGS sequence"/>
</dbReference>
<dbReference type="InterPro" id="IPR052055">
    <property type="entry name" value="Hepadnavirus_pol/RT"/>
</dbReference>
<evidence type="ECO:0000313" key="2">
    <source>
        <dbReference type="EMBL" id="TDL28528.1"/>
    </source>
</evidence>
<dbReference type="PANTHER" id="PTHR33050">
    <property type="entry name" value="REVERSE TRANSCRIPTASE DOMAIN-CONTAINING PROTEIN"/>
    <property type="match status" value="1"/>
</dbReference>
<proteinExistence type="predicted"/>
<accession>A0A4Y7QMQ3</accession>
<dbReference type="PANTHER" id="PTHR33050:SF7">
    <property type="entry name" value="RIBONUCLEASE H"/>
    <property type="match status" value="1"/>
</dbReference>